<dbReference type="Proteomes" id="UP000507222">
    <property type="component" value="Unassembled WGS sequence"/>
</dbReference>
<dbReference type="EMBL" id="CAEKDK010000003">
    <property type="protein sequence ID" value="CAB4272556.1"/>
    <property type="molecule type" value="Genomic_DNA"/>
</dbReference>
<dbReference type="AlphaFoldDB" id="A0A6J5U807"/>
<gene>
    <name evidence="2" type="ORF">CURHAP_LOCUS19244</name>
</gene>
<accession>A0A6J5U807</accession>
<reference evidence="2 3" key="1">
    <citation type="submission" date="2020-05" db="EMBL/GenBank/DDBJ databases">
        <authorList>
            <person name="Campoy J."/>
            <person name="Schneeberger K."/>
            <person name="Spophaly S."/>
        </authorList>
    </citation>
    <scope>NUCLEOTIDE SEQUENCE [LARGE SCALE GENOMIC DNA]</scope>
    <source>
        <strain evidence="2">PruArmRojPasFocal</strain>
    </source>
</reference>
<feature type="compositionally biased region" description="Basic and acidic residues" evidence="1">
    <location>
        <begin position="28"/>
        <end position="43"/>
    </location>
</feature>
<evidence type="ECO:0000313" key="2">
    <source>
        <dbReference type="EMBL" id="CAB4272556.1"/>
    </source>
</evidence>
<evidence type="ECO:0000256" key="1">
    <source>
        <dbReference type="SAM" id="MobiDB-lite"/>
    </source>
</evidence>
<feature type="region of interest" description="Disordered" evidence="1">
    <location>
        <begin position="1"/>
        <end position="48"/>
    </location>
</feature>
<sequence length="74" mass="8560">MASAHGQNHLSHMLGQNLPRSPSVELEEQIKVTRESREDRRYDQVNPRGCQDMIEREHLMHFKSNPGVVPLKGR</sequence>
<evidence type="ECO:0000313" key="3">
    <source>
        <dbReference type="Proteomes" id="UP000507222"/>
    </source>
</evidence>
<organism evidence="2 3">
    <name type="scientific">Prunus armeniaca</name>
    <name type="common">Apricot</name>
    <name type="synonym">Armeniaca vulgaris</name>
    <dbReference type="NCBI Taxonomy" id="36596"/>
    <lineage>
        <taxon>Eukaryota</taxon>
        <taxon>Viridiplantae</taxon>
        <taxon>Streptophyta</taxon>
        <taxon>Embryophyta</taxon>
        <taxon>Tracheophyta</taxon>
        <taxon>Spermatophyta</taxon>
        <taxon>Magnoliopsida</taxon>
        <taxon>eudicotyledons</taxon>
        <taxon>Gunneridae</taxon>
        <taxon>Pentapetalae</taxon>
        <taxon>rosids</taxon>
        <taxon>fabids</taxon>
        <taxon>Rosales</taxon>
        <taxon>Rosaceae</taxon>
        <taxon>Amygdaloideae</taxon>
        <taxon>Amygdaleae</taxon>
        <taxon>Prunus</taxon>
    </lineage>
</organism>
<protein>
    <submittedName>
        <fullName evidence="2">Uncharacterized protein</fullName>
    </submittedName>
</protein>
<feature type="compositionally biased region" description="Polar residues" evidence="1">
    <location>
        <begin position="1"/>
        <end position="10"/>
    </location>
</feature>
<proteinExistence type="predicted"/>
<name>A0A6J5U807_PRUAR</name>